<dbReference type="OrthoDB" id="37460at2"/>
<evidence type="ECO:0000259" key="2">
    <source>
        <dbReference type="Pfam" id="PF10107"/>
    </source>
</evidence>
<dbReference type="EMBL" id="CP002631">
    <property type="protein sequence ID" value="AEB14917.1"/>
    <property type="molecule type" value="Genomic_DNA"/>
</dbReference>
<evidence type="ECO:0000313" key="3">
    <source>
        <dbReference type="EMBL" id="AEB14917.1"/>
    </source>
</evidence>
<keyword evidence="1" id="KW-0812">Transmembrane</keyword>
<dbReference type="RefSeq" id="WP_013702173.1">
    <property type="nucleotide sequence ID" value="NC_015385.1"/>
</dbReference>
<dbReference type="STRING" id="869209.Tresu_2044"/>
<evidence type="ECO:0000256" key="1">
    <source>
        <dbReference type="SAM" id="Phobius"/>
    </source>
</evidence>
<dbReference type="GeneID" id="302999165"/>
<keyword evidence="1" id="KW-0472">Membrane</keyword>
<dbReference type="Pfam" id="PF10107">
    <property type="entry name" value="Endonuc_Holl"/>
    <property type="match status" value="1"/>
</dbReference>
<protein>
    <submittedName>
        <fullName evidence="3">Holliday junction resolvase-like protein</fullName>
    </submittedName>
</protein>
<feature type="domain" description="Holliday junction resolvase-related" evidence="2">
    <location>
        <begin position="40"/>
        <end position="138"/>
    </location>
</feature>
<gene>
    <name evidence="3" type="ordered locus">Tresu_2044</name>
</gene>
<reference evidence="4" key="2">
    <citation type="submission" date="2011-04" db="EMBL/GenBank/DDBJ databases">
        <title>The complete genome of chromosome of Treponema succinifaciens DSM 2489.</title>
        <authorList>
            <person name="Lucas S."/>
            <person name="Copeland A."/>
            <person name="Lapidus A."/>
            <person name="Bruce D."/>
            <person name="Goodwin L."/>
            <person name="Pitluck S."/>
            <person name="Peters L."/>
            <person name="Kyrpides N."/>
            <person name="Mavromatis K."/>
            <person name="Ivanova N."/>
            <person name="Ovchinnikova G."/>
            <person name="Teshima H."/>
            <person name="Detter J.C."/>
            <person name="Tapia R."/>
            <person name="Han C."/>
            <person name="Land M."/>
            <person name="Hauser L."/>
            <person name="Markowitz V."/>
            <person name="Cheng J.-F."/>
            <person name="Hugenholtz P."/>
            <person name="Woyke T."/>
            <person name="Wu D."/>
            <person name="Gronow S."/>
            <person name="Wellnitz S."/>
            <person name="Brambilla E."/>
            <person name="Klenk H.-P."/>
            <person name="Eisen J.A."/>
        </authorList>
    </citation>
    <scope>NUCLEOTIDE SEQUENCE [LARGE SCALE GENOMIC DNA]</scope>
    <source>
        <strain evidence="4">ATCC 33096 / DSM 2489 / 6091</strain>
    </source>
</reference>
<evidence type="ECO:0000313" key="4">
    <source>
        <dbReference type="Proteomes" id="UP000006852"/>
    </source>
</evidence>
<dbReference type="KEGG" id="tsu:Tresu_2044"/>
<dbReference type="Proteomes" id="UP000006852">
    <property type="component" value="Chromosome"/>
</dbReference>
<dbReference type="InterPro" id="IPR019287">
    <property type="entry name" value="Hday_junct_resolvase-rel_dom"/>
</dbReference>
<dbReference type="AlphaFoldDB" id="F2NW62"/>
<organism evidence="3 4">
    <name type="scientific">Treponema succinifaciens (strain ATCC 33096 / DSM 2489 / 6091)</name>
    <dbReference type="NCBI Taxonomy" id="869209"/>
    <lineage>
        <taxon>Bacteria</taxon>
        <taxon>Pseudomonadati</taxon>
        <taxon>Spirochaetota</taxon>
        <taxon>Spirochaetia</taxon>
        <taxon>Spirochaetales</taxon>
        <taxon>Treponemataceae</taxon>
        <taxon>Treponema</taxon>
    </lineage>
</organism>
<proteinExistence type="predicted"/>
<name>F2NW62_TRES6</name>
<dbReference type="HOGENOM" id="CLU_105716_2_1_12"/>
<reference evidence="3 4" key="1">
    <citation type="journal article" date="2011" name="Stand. Genomic Sci.">
        <title>Complete genome sequence of Treponema succinifaciens type strain (6091).</title>
        <authorList>
            <person name="Han C."/>
            <person name="Gronow S."/>
            <person name="Teshima H."/>
            <person name="Lapidus A."/>
            <person name="Nolan M."/>
            <person name="Lucas S."/>
            <person name="Hammon N."/>
            <person name="Deshpande S."/>
            <person name="Cheng J.F."/>
            <person name="Zeytun A."/>
            <person name="Tapia R."/>
            <person name="Goodwin L."/>
            <person name="Pitluck S."/>
            <person name="Liolios K."/>
            <person name="Pagani I."/>
            <person name="Ivanova N."/>
            <person name="Mavromatis K."/>
            <person name="Mikhailova N."/>
            <person name="Huntemann M."/>
            <person name="Pati A."/>
            <person name="Chen A."/>
            <person name="Palaniappan K."/>
            <person name="Land M."/>
            <person name="Hauser L."/>
            <person name="Brambilla E.M."/>
            <person name="Rohde M."/>
            <person name="Goker M."/>
            <person name="Woyke T."/>
            <person name="Bristow J."/>
            <person name="Eisen J.A."/>
            <person name="Markowitz V."/>
            <person name="Hugenholtz P."/>
            <person name="Kyrpides N.C."/>
            <person name="Klenk H.P."/>
            <person name="Detter J.C."/>
        </authorList>
    </citation>
    <scope>NUCLEOTIDE SEQUENCE [LARGE SCALE GENOMIC DNA]</scope>
    <source>
        <strain evidence="4">ATCC 33096 / DSM 2489 / 6091</strain>
    </source>
</reference>
<feature type="transmembrane region" description="Helical" evidence="1">
    <location>
        <begin position="12"/>
        <end position="34"/>
    </location>
</feature>
<dbReference type="eggNOG" id="COG4741">
    <property type="taxonomic scope" value="Bacteria"/>
</dbReference>
<keyword evidence="4" id="KW-1185">Reference proteome</keyword>
<accession>F2NW62</accession>
<sequence length="146" mass="16370">MEISTVHELLNGKFIFCISMICMMLTGFVLGRIVQKLKNVSEFKKQRKDAVNRSRSVLCGQFSEQIAPFLPGFPCNPGDVRFVGKPVDFVAFPGCAEGGDIEEIYFIEVKSGQSKLSPREKQIKLAVEQGRVKYFEYRIPDGNGKA</sequence>
<keyword evidence="1" id="KW-1133">Transmembrane helix</keyword>